<keyword evidence="2" id="KW-1185">Reference proteome</keyword>
<evidence type="ECO:0000313" key="2">
    <source>
        <dbReference type="Proteomes" id="UP000814128"/>
    </source>
</evidence>
<reference evidence="1" key="1">
    <citation type="submission" date="2021-02" db="EMBL/GenBank/DDBJ databases">
        <authorList>
            <consortium name="DOE Joint Genome Institute"/>
            <person name="Ahrendt S."/>
            <person name="Looney B.P."/>
            <person name="Miyauchi S."/>
            <person name="Morin E."/>
            <person name="Drula E."/>
            <person name="Courty P.E."/>
            <person name="Chicoki N."/>
            <person name="Fauchery L."/>
            <person name="Kohler A."/>
            <person name="Kuo A."/>
            <person name="Labutti K."/>
            <person name="Pangilinan J."/>
            <person name="Lipzen A."/>
            <person name="Riley R."/>
            <person name="Andreopoulos W."/>
            <person name="He G."/>
            <person name="Johnson J."/>
            <person name="Barry K.W."/>
            <person name="Grigoriev I.V."/>
            <person name="Nagy L."/>
            <person name="Hibbett D."/>
            <person name="Henrissat B."/>
            <person name="Matheny P.B."/>
            <person name="Labbe J."/>
            <person name="Martin F."/>
        </authorList>
    </citation>
    <scope>NUCLEOTIDE SEQUENCE</scope>
    <source>
        <strain evidence="1">EC-137</strain>
    </source>
</reference>
<comment type="caution">
    <text evidence="1">The sequence shown here is derived from an EMBL/GenBank/DDBJ whole genome shotgun (WGS) entry which is preliminary data.</text>
</comment>
<name>A0ACB8QFY3_9AGAM</name>
<reference evidence="1" key="2">
    <citation type="journal article" date="2022" name="New Phytol.">
        <title>Evolutionary transition to the ectomycorrhizal habit in the genomes of a hyperdiverse lineage of mushroom-forming fungi.</title>
        <authorList>
            <person name="Looney B."/>
            <person name="Miyauchi S."/>
            <person name="Morin E."/>
            <person name="Drula E."/>
            <person name="Courty P.E."/>
            <person name="Kohler A."/>
            <person name="Kuo A."/>
            <person name="LaButti K."/>
            <person name="Pangilinan J."/>
            <person name="Lipzen A."/>
            <person name="Riley R."/>
            <person name="Andreopoulos W."/>
            <person name="He G."/>
            <person name="Johnson J."/>
            <person name="Nolan M."/>
            <person name="Tritt A."/>
            <person name="Barry K.W."/>
            <person name="Grigoriev I.V."/>
            <person name="Nagy L.G."/>
            <person name="Hibbett D."/>
            <person name="Henrissat B."/>
            <person name="Matheny P.B."/>
            <person name="Labbe J."/>
            <person name="Martin F.M."/>
        </authorList>
    </citation>
    <scope>NUCLEOTIDE SEQUENCE</scope>
    <source>
        <strain evidence="1">EC-137</strain>
    </source>
</reference>
<accession>A0ACB8QFY3</accession>
<organism evidence="1 2">
    <name type="scientific">Vararia minispora EC-137</name>
    <dbReference type="NCBI Taxonomy" id="1314806"/>
    <lineage>
        <taxon>Eukaryota</taxon>
        <taxon>Fungi</taxon>
        <taxon>Dikarya</taxon>
        <taxon>Basidiomycota</taxon>
        <taxon>Agaricomycotina</taxon>
        <taxon>Agaricomycetes</taxon>
        <taxon>Russulales</taxon>
        <taxon>Lachnocladiaceae</taxon>
        <taxon>Vararia</taxon>
    </lineage>
</organism>
<sequence length="503" mass="55328">MATRTYQHAIECLNSLQSNAAHLEATRAAGNRKLNTAIPEMVAYLEKLGYKQEDLNRLNVIHVTGTKGKGSTCAFADSVLRHLRPSWKVGLYTSPHLVAARERIRINGAPISEGDFARFFFEVWDRLEANTELKFPTMTPKPMYFKFVTLVAYHAFLTLQVDATILEVGVGGRYDSTNAVPQPVVTGISALGIDHVQVLGKTIAEIAWQKAGIFKEGIPAITVNQPEDGMEVLKKEAELVKASEFVVASTVREVIEAKLGLAGRHQSQNAKLAVILVKKFLQRKEGIDFDSVPHDAIAQGLEYTKWPGRCQTVQDPRHPNITWFLDGAHTIESLECCMQWFVSPDAALRLTPSSERRTRVLVFNCTHGRSGPRFLACMLATAAEQLKLYASSEDTHSLFDLVVFCTNVTYADGHYKGDLTAVGIPEDELKHLTVQHELASAWKALAPDFPHDRVHVLPSIEHAVRLIQNVAGSGSNSTDILVTGSLLLVGGMIESANLSDVAL</sequence>
<proteinExistence type="predicted"/>
<dbReference type="EMBL" id="MU273609">
    <property type="protein sequence ID" value="KAI0030714.1"/>
    <property type="molecule type" value="Genomic_DNA"/>
</dbReference>
<gene>
    <name evidence="1" type="ORF">K488DRAFT_53681</name>
</gene>
<protein>
    <submittedName>
        <fullName evidence="1">FolC bifunctional protein</fullName>
    </submittedName>
</protein>
<evidence type="ECO:0000313" key="1">
    <source>
        <dbReference type="EMBL" id="KAI0030714.1"/>
    </source>
</evidence>
<dbReference type="Proteomes" id="UP000814128">
    <property type="component" value="Unassembled WGS sequence"/>
</dbReference>